<name>I0KCW0_9BACT</name>
<evidence type="ECO:0000256" key="1">
    <source>
        <dbReference type="SAM" id="MobiDB-lite"/>
    </source>
</evidence>
<dbReference type="EMBL" id="HE796683">
    <property type="protein sequence ID" value="CCH01963.1"/>
    <property type="molecule type" value="Genomic_DNA"/>
</dbReference>
<sequence length="81" mass="9305">MVYVVQQAPDMPGVLLASKQFKDFDIKPLEFTPPEVNIDDFDADLDDWGVDIDEEPPKPPNKEHDIEDRQQLIDSLSAYLF</sequence>
<feature type="region of interest" description="Disordered" evidence="1">
    <location>
        <begin position="49"/>
        <end position="69"/>
    </location>
</feature>
<proteinExistence type="predicted"/>
<organism evidence="2 3">
    <name type="scientific">Fibrella aestuarina BUZ 2</name>
    <dbReference type="NCBI Taxonomy" id="1166018"/>
    <lineage>
        <taxon>Bacteria</taxon>
        <taxon>Pseudomonadati</taxon>
        <taxon>Bacteroidota</taxon>
        <taxon>Cytophagia</taxon>
        <taxon>Cytophagales</taxon>
        <taxon>Spirosomataceae</taxon>
        <taxon>Fibrella</taxon>
    </lineage>
</organism>
<dbReference type="Proteomes" id="UP000011058">
    <property type="component" value="Chromosome"/>
</dbReference>
<dbReference type="RefSeq" id="WP_015333062.1">
    <property type="nucleotide sequence ID" value="NC_020054.1"/>
</dbReference>
<reference evidence="2 3" key="1">
    <citation type="journal article" date="2012" name="J. Bacteriol.">
        <title>Genome Sequence of Fibrella aestuarina BUZ 2T, a Filamentous Marine Bacterium.</title>
        <authorList>
            <person name="Filippini M."/>
            <person name="Qi W."/>
            <person name="Blom J."/>
            <person name="Goesmann A."/>
            <person name="Smits T.H."/>
            <person name="Bagheri H.C."/>
        </authorList>
    </citation>
    <scope>NUCLEOTIDE SEQUENCE [LARGE SCALE GENOMIC DNA]</scope>
    <source>
        <strain evidence="3">BUZ 2T</strain>
    </source>
</reference>
<gene>
    <name evidence="2" type="ORF">FAES_3960</name>
</gene>
<evidence type="ECO:0000313" key="2">
    <source>
        <dbReference type="EMBL" id="CCH01963.1"/>
    </source>
</evidence>
<keyword evidence="3" id="KW-1185">Reference proteome</keyword>
<accession>I0KCW0</accession>
<dbReference type="KEGG" id="fae:FAES_3960"/>
<feature type="compositionally biased region" description="Basic and acidic residues" evidence="1">
    <location>
        <begin position="55"/>
        <end position="69"/>
    </location>
</feature>
<protein>
    <submittedName>
        <fullName evidence="2">Uncharacterized protein</fullName>
    </submittedName>
</protein>
<dbReference type="AlphaFoldDB" id="I0KCW0"/>
<evidence type="ECO:0000313" key="3">
    <source>
        <dbReference type="Proteomes" id="UP000011058"/>
    </source>
</evidence>
<dbReference type="HOGENOM" id="CLU_2568795_0_0_10"/>